<evidence type="ECO:0000313" key="2">
    <source>
        <dbReference type="EMBL" id="OXA88492.1"/>
    </source>
</evidence>
<comment type="caution">
    <text evidence="1">The sequence shown here is derived from an EMBL/GenBank/DDBJ whole genome shotgun (WGS) entry which is preliminary data.</text>
</comment>
<reference evidence="1 3" key="1">
    <citation type="submission" date="2015-01" db="EMBL/GenBank/DDBJ databases">
        <title>Genome of Flavobacterium hibernum DSM 12611.</title>
        <authorList>
            <person name="Stropko S.J."/>
            <person name="Pipes S.E."/>
            <person name="Newman J.D."/>
        </authorList>
    </citation>
    <scope>NUCLEOTIDE SEQUENCE [LARGE SCALE GENOMIC DNA]</scope>
    <source>
        <strain evidence="1 3">DSM 12611</strain>
    </source>
</reference>
<dbReference type="AlphaFoldDB" id="A0A0D0ELI1"/>
<accession>A0A0D0ELI1</accession>
<evidence type="ECO:0000313" key="3">
    <source>
        <dbReference type="Proteomes" id="UP000032061"/>
    </source>
</evidence>
<dbReference type="Proteomes" id="UP000198302">
    <property type="component" value="Unassembled WGS sequence"/>
</dbReference>
<dbReference type="Proteomes" id="UP000032061">
    <property type="component" value="Unassembled WGS sequence"/>
</dbReference>
<sequence length="91" mass="10166">MRIRNKTLIDVIAQTLQEYNKSADPSGSIPYEVYTDLAWGGSIGTPVFDEKFKVGTPERLRVENRYAAEQTGNSIEYNNGQLQNVVGKPCN</sequence>
<dbReference type="EMBL" id="JPRK01000008">
    <property type="protein sequence ID" value="KIO52855.1"/>
    <property type="molecule type" value="Genomic_DNA"/>
</dbReference>
<name>A0A0D0ELI1_9FLAO</name>
<dbReference type="STRING" id="37752.IW18_09945"/>
<gene>
    <name evidence="2" type="ORF">B0A73_07355</name>
    <name evidence="1" type="ORF">IW18_09945</name>
</gene>
<dbReference type="EMBL" id="MUGX01000010">
    <property type="protein sequence ID" value="OXA88492.1"/>
    <property type="molecule type" value="Genomic_DNA"/>
</dbReference>
<protein>
    <submittedName>
        <fullName evidence="1">Uncharacterized protein</fullName>
    </submittedName>
</protein>
<evidence type="ECO:0000313" key="4">
    <source>
        <dbReference type="Proteomes" id="UP000198302"/>
    </source>
</evidence>
<evidence type="ECO:0000313" key="1">
    <source>
        <dbReference type="EMBL" id="KIO52855.1"/>
    </source>
</evidence>
<organism evidence="1 3">
    <name type="scientific">Flavobacterium hibernum</name>
    <dbReference type="NCBI Taxonomy" id="37752"/>
    <lineage>
        <taxon>Bacteria</taxon>
        <taxon>Pseudomonadati</taxon>
        <taxon>Bacteroidota</taxon>
        <taxon>Flavobacteriia</taxon>
        <taxon>Flavobacteriales</taxon>
        <taxon>Flavobacteriaceae</taxon>
        <taxon>Flavobacterium</taxon>
    </lineage>
</organism>
<keyword evidence="4" id="KW-1185">Reference proteome</keyword>
<proteinExistence type="predicted"/>
<reference evidence="2 4" key="2">
    <citation type="submission" date="2016-11" db="EMBL/GenBank/DDBJ databases">
        <title>Whole genomes of Flavobacteriaceae.</title>
        <authorList>
            <person name="Stine C."/>
            <person name="Li C."/>
            <person name="Tadesse D."/>
        </authorList>
    </citation>
    <scope>NUCLEOTIDE SEQUENCE [LARGE SCALE GENOMIC DNA]</scope>
    <source>
        <strain evidence="2 4">ATCC 51468</strain>
    </source>
</reference>